<dbReference type="Pfam" id="PF02592">
    <property type="entry name" value="Vut_1"/>
    <property type="match status" value="1"/>
</dbReference>
<gene>
    <name evidence="2" type="ORF">METZ01_LOCUS412645</name>
</gene>
<dbReference type="PANTHER" id="PTHR34300">
    <property type="entry name" value="QUEUOSINE PRECURSOR TRANSPORTER-RELATED"/>
    <property type="match status" value="1"/>
</dbReference>
<accession>A0A382WNZ7</accession>
<feature type="transmembrane region" description="Helical" evidence="1">
    <location>
        <begin position="31"/>
        <end position="49"/>
    </location>
</feature>
<feature type="non-terminal residue" evidence="2">
    <location>
        <position position="93"/>
    </location>
</feature>
<dbReference type="NCBIfam" id="TIGR00697">
    <property type="entry name" value="queuosine precursor transporter"/>
    <property type="match status" value="1"/>
</dbReference>
<reference evidence="2" key="1">
    <citation type="submission" date="2018-05" db="EMBL/GenBank/DDBJ databases">
        <authorList>
            <person name="Lanie J.A."/>
            <person name="Ng W.-L."/>
            <person name="Kazmierczak K.M."/>
            <person name="Andrzejewski T.M."/>
            <person name="Davidsen T.M."/>
            <person name="Wayne K.J."/>
            <person name="Tettelin H."/>
            <person name="Glass J.I."/>
            <person name="Rusch D."/>
            <person name="Podicherti R."/>
            <person name="Tsui H.-C.T."/>
            <person name="Winkler M.E."/>
        </authorList>
    </citation>
    <scope>NUCLEOTIDE SEQUENCE</scope>
</reference>
<dbReference type="EMBL" id="UINC01160899">
    <property type="protein sequence ID" value="SVD59791.1"/>
    <property type="molecule type" value="Genomic_DNA"/>
</dbReference>
<keyword evidence="1" id="KW-1133">Transmembrane helix</keyword>
<dbReference type="PANTHER" id="PTHR34300:SF2">
    <property type="entry name" value="QUEUOSINE PRECURSOR TRANSPORTER-RELATED"/>
    <property type="match status" value="1"/>
</dbReference>
<organism evidence="2">
    <name type="scientific">marine metagenome</name>
    <dbReference type="NCBI Taxonomy" id="408172"/>
    <lineage>
        <taxon>unclassified sequences</taxon>
        <taxon>metagenomes</taxon>
        <taxon>ecological metagenomes</taxon>
    </lineage>
</organism>
<dbReference type="AlphaFoldDB" id="A0A382WNZ7"/>
<proteinExistence type="predicted"/>
<keyword evidence="1" id="KW-0812">Transmembrane</keyword>
<dbReference type="InterPro" id="IPR003744">
    <property type="entry name" value="YhhQ"/>
</dbReference>
<evidence type="ECO:0000256" key="1">
    <source>
        <dbReference type="SAM" id="Phobius"/>
    </source>
</evidence>
<protein>
    <recommendedName>
        <fullName evidence="3">VUT family protein</fullName>
    </recommendedName>
</protein>
<evidence type="ECO:0008006" key="3">
    <source>
        <dbReference type="Google" id="ProtNLM"/>
    </source>
</evidence>
<evidence type="ECO:0000313" key="2">
    <source>
        <dbReference type="EMBL" id="SVD59791.1"/>
    </source>
</evidence>
<sequence length="93" mass="10041">MYLVALSMVFAALILVANITAVKIIAIGSESIDAGIIAYPLTFLISDVISEIYGRKTATKIIWIGFAVNVMMVVMIFVSGKIPAASFWIDQEA</sequence>
<keyword evidence="1" id="KW-0472">Membrane</keyword>
<name>A0A382WNZ7_9ZZZZ</name>
<feature type="transmembrane region" description="Helical" evidence="1">
    <location>
        <begin position="61"/>
        <end position="80"/>
    </location>
</feature>